<dbReference type="EMBL" id="MF405918">
    <property type="protein sequence ID" value="QKU34024.1"/>
    <property type="molecule type" value="Genomic_DNA"/>
</dbReference>
<protein>
    <submittedName>
        <fullName evidence="1">Putative ORFan</fullName>
    </submittedName>
</protein>
<dbReference type="RefSeq" id="YP_010780638.1">
    <property type="nucleotide sequence ID" value="NC_075038.1"/>
</dbReference>
<reference evidence="1" key="2">
    <citation type="journal article" date="2018" name="Nat. Commun.">
        <title>Tailed giant Tupanvirus possesses the most complete translational apparatus of the known virosphere.</title>
        <authorList>
            <person name="Abrahao J."/>
            <person name="Silva L."/>
            <person name="Silva L.S."/>
            <person name="Khalil J.Y.B."/>
            <person name="Rodrigues R."/>
            <person name="Arantes T."/>
            <person name="Assis F."/>
            <person name="Boratto P."/>
            <person name="Andrade M."/>
            <person name="Kroon E.G."/>
            <person name="Ribeiro B."/>
            <person name="Bergier I."/>
            <person name="Seligmann H."/>
            <person name="Ghigo E."/>
            <person name="Colson P."/>
            <person name="Levasseur A."/>
            <person name="Kroemer G."/>
            <person name="Raoult D."/>
            <person name="La Scola B."/>
        </authorList>
    </citation>
    <scope>NUCLEOTIDE SEQUENCE [LARGE SCALE GENOMIC DNA]</scope>
    <source>
        <strain evidence="1">Deep ocean</strain>
    </source>
</reference>
<sequence>MTKIIVFFPGNDCDEFNCATSQDVFIVEKQLWEDIIEYFSNGEYDISPWNCGCGYSIVDYIEACQIIEDNPSDDVINFATKIQNDLIVKYYHENKLLYDKKKLINIMDRIGHFKELSIMDKNMENLKLQKIHEKEKEKRAVDNKISCQTGRFII</sequence>
<dbReference type="KEGG" id="vg:80517329"/>
<dbReference type="GeneID" id="80517329"/>
<reference evidence="1" key="1">
    <citation type="submission" date="2017-06" db="EMBL/GenBank/DDBJ databases">
        <authorList>
            <person name="Assis F.L."/>
            <person name="Abrahao J.S."/>
            <person name="Silva L."/>
            <person name="Khalil J.B."/>
            <person name="Rodrigues R."/>
            <person name="Silva L.S."/>
            <person name="Boratto P."/>
            <person name="Andrade M."/>
            <person name="Kroon E.G."/>
            <person name="Ribeiro B."/>
            <person name="Bergier I."/>
            <person name="Seligmann H."/>
            <person name="Ghigo E."/>
            <person name="Colson P."/>
            <person name="Levasseur A."/>
            <person name="Raoult D."/>
            <person name="Scola B.L."/>
        </authorList>
    </citation>
    <scope>NUCLEOTIDE SEQUENCE</scope>
    <source>
        <strain evidence="1">Deep ocean</strain>
    </source>
</reference>
<evidence type="ECO:0000313" key="1">
    <source>
        <dbReference type="EMBL" id="QKU34024.1"/>
    </source>
</evidence>
<proteinExistence type="predicted"/>
<organism evidence="1">
    <name type="scientific">Tupanvirus deep ocean</name>
    <dbReference type="NCBI Taxonomy" id="2126984"/>
    <lineage>
        <taxon>Viruses</taxon>
        <taxon>Varidnaviria</taxon>
        <taxon>Bamfordvirae</taxon>
        <taxon>Nucleocytoviricota</taxon>
        <taxon>Megaviricetes</taxon>
        <taxon>Imitervirales</taxon>
        <taxon>Mimiviridae</taxon>
        <taxon>Megamimivirinae</taxon>
        <taxon>Tupanvirus</taxon>
        <taxon>Tupanvirus altamarinense</taxon>
    </lineage>
</organism>
<name>A0A6N1NF48_9VIRU</name>
<accession>A0A6N1NF48</accession>